<reference evidence="2" key="1">
    <citation type="journal article" date="2014" name="Int. J. Syst. Evol. Microbiol.">
        <title>Complete genome sequence of Corynebacterium casei LMG S-19264T (=DSM 44701T), isolated from a smear-ripened cheese.</title>
        <authorList>
            <consortium name="US DOE Joint Genome Institute (JGI-PGF)"/>
            <person name="Walter F."/>
            <person name="Albersmeier A."/>
            <person name="Kalinowski J."/>
            <person name="Ruckert C."/>
        </authorList>
    </citation>
    <scope>NUCLEOTIDE SEQUENCE</scope>
    <source>
        <strain evidence="2">CGMCC 4.7110</strain>
    </source>
</reference>
<organism evidence="2 3">
    <name type="scientific">Streptomyces fuscichromogenes</name>
    <dbReference type="NCBI Taxonomy" id="1324013"/>
    <lineage>
        <taxon>Bacteria</taxon>
        <taxon>Bacillati</taxon>
        <taxon>Actinomycetota</taxon>
        <taxon>Actinomycetes</taxon>
        <taxon>Kitasatosporales</taxon>
        <taxon>Streptomycetaceae</taxon>
        <taxon>Streptomyces</taxon>
    </lineage>
</organism>
<evidence type="ECO:0000313" key="2">
    <source>
        <dbReference type="EMBL" id="GGN26275.1"/>
    </source>
</evidence>
<keyword evidence="3" id="KW-1185">Reference proteome</keyword>
<dbReference type="EMBL" id="BMML01000015">
    <property type="protein sequence ID" value="GGN26275.1"/>
    <property type="molecule type" value="Genomic_DNA"/>
</dbReference>
<protein>
    <submittedName>
        <fullName evidence="2">Uncharacterized protein</fullName>
    </submittedName>
</protein>
<reference evidence="2" key="2">
    <citation type="submission" date="2020-09" db="EMBL/GenBank/DDBJ databases">
        <authorList>
            <person name="Sun Q."/>
            <person name="Zhou Y."/>
        </authorList>
    </citation>
    <scope>NUCLEOTIDE SEQUENCE</scope>
    <source>
        <strain evidence="2">CGMCC 4.7110</strain>
    </source>
</reference>
<dbReference type="Proteomes" id="UP000653411">
    <property type="component" value="Unassembled WGS sequence"/>
</dbReference>
<comment type="caution">
    <text evidence="2">The sequence shown here is derived from an EMBL/GenBank/DDBJ whole genome shotgun (WGS) entry which is preliminary data.</text>
</comment>
<proteinExistence type="predicted"/>
<dbReference type="AlphaFoldDB" id="A0A918CU72"/>
<evidence type="ECO:0000313" key="3">
    <source>
        <dbReference type="Proteomes" id="UP000653411"/>
    </source>
</evidence>
<name>A0A918CU72_9ACTN</name>
<feature type="compositionally biased region" description="Basic and acidic residues" evidence="1">
    <location>
        <begin position="52"/>
        <end position="79"/>
    </location>
</feature>
<feature type="region of interest" description="Disordered" evidence="1">
    <location>
        <begin position="1"/>
        <end position="79"/>
    </location>
</feature>
<sequence length="79" mass="8230">MRIAPSAQVRPGGAGGAGIHGPTTQERSPGVRPEGPRTGTWLEAPVITSLTDAERADLARKASEANKRSEDNARARGGR</sequence>
<evidence type="ECO:0000256" key="1">
    <source>
        <dbReference type="SAM" id="MobiDB-lite"/>
    </source>
</evidence>
<accession>A0A918CU72</accession>
<gene>
    <name evidence="2" type="ORF">GCM10011578_060740</name>
</gene>